<feature type="transmembrane region" description="Helical" evidence="1">
    <location>
        <begin position="57"/>
        <end position="79"/>
    </location>
</feature>
<evidence type="ECO:0008006" key="4">
    <source>
        <dbReference type="Google" id="ProtNLM"/>
    </source>
</evidence>
<dbReference type="RefSeq" id="WP_188926694.1">
    <property type="nucleotide sequence ID" value="NZ_BMQI01000052.1"/>
</dbReference>
<keyword evidence="1" id="KW-0472">Membrane</keyword>
<name>A0A9X2CFC6_9GAMM</name>
<accession>A0A9X2CFC6</accession>
<reference evidence="2" key="1">
    <citation type="submission" date="2022-01" db="EMBL/GenBank/DDBJ databases">
        <title>Whole genome-based taxonomy of the Shewanellaceae.</title>
        <authorList>
            <person name="Martin-Rodriguez A.J."/>
        </authorList>
    </citation>
    <scope>NUCLEOTIDE SEQUENCE</scope>
    <source>
        <strain evidence="2">DSM 23803</strain>
    </source>
</reference>
<evidence type="ECO:0000313" key="3">
    <source>
        <dbReference type="Proteomes" id="UP001139408"/>
    </source>
</evidence>
<feature type="transmembrane region" description="Helical" evidence="1">
    <location>
        <begin position="30"/>
        <end position="50"/>
    </location>
</feature>
<sequence length="105" mass="11642">MELISVSSLWVGCLFAYLASDKQQLISLPFPKLLAWSLGCAAMLFAVWGFSHTYSLLVASLLVIICVMTMWMMLVLLAAHFKGHSMWVSSFGFALFVSIMMVGVK</sequence>
<keyword evidence="1" id="KW-1133">Transmembrane helix</keyword>
<feature type="transmembrane region" description="Helical" evidence="1">
    <location>
        <begin position="85"/>
        <end position="104"/>
    </location>
</feature>
<evidence type="ECO:0000313" key="2">
    <source>
        <dbReference type="EMBL" id="MCL1107262.1"/>
    </source>
</evidence>
<dbReference type="AlphaFoldDB" id="A0A9X2CFC6"/>
<evidence type="ECO:0000256" key="1">
    <source>
        <dbReference type="SAM" id="Phobius"/>
    </source>
</evidence>
<organism evidence="2 3">
    <name type="scientific">Shewanella algicola</name>
    <dbReference type="NCBI Taxonomy" id="640633"/>
    <lineage>
        <taxon>Bacteria</taxon>
        <taxon>Pseudomonadati</taxon>
        <taxon>Pseudomonadota</taxon>
        <taxon>Gammaproteobacteria</taxon>
        <taxon>Alteromonadales</taxon>
        <taxon>Shewanellaceae</taxon>
        <taxon>Shewanella</taxon>
    </lineage>
</organism>
<dbReference type="EMBL" id="JAKILJ010000054">
    <property type="protein sequence ID" value="MCL1107262.1"/>
    <property type="molecule type" value="Genomic_DNA"/>
</dbReference>
<keyword evidence="3" id="KW-1185">Reference proteome</keyword>
<keyword evidence="1" id="KW-0812">Transmembrane</keyword>
<proteinExistence type="predicted"/>
<gene>
    <name evidence="2" type="ORF">L2749_18760</name>
</gene>
<protein>
    <recommendedName>
        <fullName evidence="4">DUF3325 domain-containing protein</fullName>
    </recommendedName>
</protein>
<dbReference type="Proteomes" id="UP001139408">
    <property type="component" value="Unassembled WGS sequence"/>
</dbReference>
<comment type="caution">
    <text evidence="2">The sequence shown here is derived from an EMBL/GenBank/DDBJ whole genome shotgun (WGS) entry which is preliminary data.</text>
</comment>